<dbReference type="SUPFAM" id="SSF53850">
    <property type="entry name" value="Periplasmic binding protein-like II"/>
    <property type="match status" value="1"/>
</dbReference>
<dbReference type="Pfam" id="PF03466">
    <property type="entry name" value="LysR_substrate"/>
    <property type="match status" value="1"/>
</dbReference>
<feature type="domain" description="HTH lysR-type" evidence="5">
    <location>
        <begin position="1"/>
        <end position="58"/>
    </location>
</feature>
<evidence type="ECO:0000259" key="5">
    <source>
        <dbReference type="PROSITE" id="PS50931"/>
    </source>
</evidence>
<evidence type="ECO:0000256" key="2">
    <source>
        <dbReference type="ARBA" id="ARBA00023015"/>
    </source>
</evidence>
<dbReference type="InterPro" id="IPR000847">
    <property type="entry name" value="LysR_HTH_N"/>
</dbReference>
<evidence type="ECO:0000256" key="3">
    <source>
        <dbReference type="ARBA" id="ARBA00023125"/>
    </source>
</evidence>
<dbReference type="Pfam" id="PF00126">
    <property type="entry name" value="HTH_1"/>
    <property type="match status" value="1"/>
</dbReference>
<dbReference type="Proteomes" id="UP001500897">
    <property type="component" value="Unassembled WGS sequence"/>
</dbReference>
<reference evidence="6 7" key="1">
    <citation type="journal article" date="2019" name="Int. J. Syst. Evol. Microbiol.">
        <title>The Global Catalogue of Microorganisms (GCM) 10K type strain sequencing project: providing services to taxonomists for standard genome sequencing and annotation.</title>
        <authorList>
            <consortium name="The Broad Institute Genomics Platform"/>
            <consortium name="The Broad Institute Genome Sequencing Center for Infectious Disease"/>
            <person name="Wu L."/>
            <person name="Ma J."/>
        </authorList>
    </citation>
    <scope>NUCLEOTIDE SEQUENCE [LARGE SCALE GENOMIC DNA]</scope>
    <source>
        <strain evidence="6 7">JCM 14559</strain>
    </source>
</reference>
<evidence type="ECO:0000256" key="1">
    <source>
        <dbReference type="ARBA" id="ARBA00009437"/>
    </source>
</evidence>
<proteinExistence type="inferred from homology"/>
<organism evidence="6 7">
    <name type="scientific">Kitasatospora saccharophila</name>
    <dbReference type="NCBI Taxonomy" id="407973"/>
    <lineage>
        <taxon>Bacteria</taxon>
        <taxon>Bacillati</taxon>
        <taxon>Actinomycetota</taxon>
        <taxon>Actinomycetes</taxon>
        <taxon>Kitasatosporales</taxon>
        <taxon>Streptomycetaceae</taxon>
        <taxon>Kitasatospora</taxon>
    </lineage>
</organism>
<evidence type="ECO:0000256" key="4">
    <source>
        <dbReference type="ARBA" id="ARBA00023163"/>
    </source>
</evidence>
<dbReference type="InterPro" id="IPR036388">
    <property type="entry name" value="WH-like_DNA-bd_sf"/>
</dbReference>
<gene>
    <name evidence="6" type="ORF">GCM10009759_64570</name>
</gene>
<keyword evidence="2" id="KW-0805">Transcription regulation</keyword>
<keyword evidence="3" id="KW-0238">DNA-binding</keyword>
<protein>
    <submittedName>
        <fullName evidence="6">LysR family transcriptional regulator</fullName>
    </submittedName>
</protein>
<evidence type="ECO:0000313" key="7">
    <source>
        <dbReference type="Proteomes" id="UP001500897"/>
    </source>
</evidence>
<name>A0ABN2XVC1_9ACTN</name>
<keyword evidence="4" id="KW-0804">Transcription</keyword>
<dbReference type="Gene3D" id="1.10.10.10">
    <property type="entry name" value="Winged helix-like DNA-binding domain superfamily/Winged helix DNA-binding domain"/>
    <property type="match status" value="1"/>
</dbReference>
<evidence type="ECO:0000313" key="6">
    <source>
        <dbReference type="EMBL" id="GAA2117810.1"/>
    </source>
</evidence>
<dbReference type="EMBL" id="BAAANS010000060">
    <property type="protein sequence ID" value="GAA2117810.1"/>
    <property type="molecule type" value="Genomic_DNA"/>
</dbReference>
<dbReference type="Gene3D" id="3.40.190.290">
    <property type="match status" value="1"/>
</dbReference>
<dbReference type="PROSITE" id="PS50931">
    <property type="entry name" value="HTH_LYSR"/>
    <property type="match status" value="1"/>
</dbReference>
<comment type="similarity">
    <text evidence="1">Belongs to the LysR transcriptional regulatory family.</text>
</comment>
<dbReference type="InterPro" id="IPR005119">
    <property type="entry name" value="LysR_subst-bd"/>
</dbReference>
<dbReference type="RefSeq" id="WP_344557326.1">
    <property type="nucleotide sequence ID" value="NZ_BAAANS010000060.1"/>
</dbReference>
<dbReference type="InterPro" id="IPR036390">
    <property type="entry name" value="WH_DNA-bd_sf"/>
</dbReference>
<dbReference type="PRINTS" id="PR00039">
    <property type="entry name" value="HTHLYSR"/>
</dbReference>
<sequence length="302" mass="32079">MELRQLECFVAVAEENSFTRAAARMHVVQSAVSATIAALERELGAPLLERTSRRVRLTEAGRAFLEPARAALVAARLARDAVGTATGTIGGTLRLGTMSSLAGLDLPRLLGAFHRRHPDVEVRLALAADGSPGLLRALDHGRLDAAFVSPTGPPPHGLRLEPVASTRLLLAVPGDHRLARRTSVPIRDLAREAFVDFPAGYGNRALTDGAFKAVGLDRQVAIEITNVEDGADYVRNGLGIALLPESSGHPASGLVHLPVADADLRWTVFLAVPETHPTAAARALRTLAAEHAPVRRGPEPER</sequence>
<dbReference type="PANTHER" id="PTHR30346:SF30">
    <property type="entry name" value="SMALL NEUTRAL PROTEASE REGULATORY PROTEIN"/>
    <property type="match status" value="1"/>
</dbReference>
<keyword evidence="7" id="KW-1185">Reference proteome</keyword>
<comment type="caution">
    <text evidence="6">The sequence shown here is derived from an EMBL/GenBank/DDBJ whole genome shotgun (WGS) entry which is preliminary data.</text>
</comment>
<dbReference type="SUPFAM" id="SSF46785">
    <property type="entry name" value="Winged helix' DNA-binding domain"/>
    <property type="match status" value="1"/>
</dbReference>
<accession>A0ABN2XVC1</accession>
<dbReference type="PANTHER" id="PTHR30346">
    <property type="entry name" value="TRANSCRIPTIONAL DUAL REGULATOR HCAR-RELATED"/>
    <property type="match status" value="1"/>
</dbReference>